<feature type="non-terminal residue" evidence="1">
    <location>
        <position position="1"/>
    </location>
</feature>
<dbReference type="EMBL" id="KK531210">
    <property type="protein sequence ID" value="KFP28089.1"/>
    <property type="molecule type" value="Genomic_DNA"/>
</dbReference>
<gene>
    <name evidence="1" type="ORF">N325_03558</name>
</gene>
<feature type="non-terminal residue" evidence="1">
    <location>
        <position position="614"/>
    </location>
</feature>
<name>A0A091KJW0_COLST</name>
<keyword evidence="2" id="KW-1185">Reference proteome</keyword>
<accession>A0A091KJW0</accession>
<evidence type="ECO:0000313" key="2">
    <source>
        <dbReference type="Proteomes" id="UP000053615"/>
    </source>
</evidence>
<sequence length="614" mass="67454">GFQGPRQVEKKISTMEDGEKTTILPLSKQCQDTFPSKFFVTSPLFSTICKKDVETNLSADFREDTCMDNDREHTSLSSLLSAPFLGRCEEMGNQNSDQFVVKPKSPIITRHTKSSNHAANHGVMSHSIRSTAQVIALLNSQPTQGCREPTTSEATEHVSRFQTSENLTSLCNQKTTILPAFSAKPPKRLIENIQHLPSMRRTINENKECNAALLLNLAEQSCDQEVAGQRHAEKANSLSQDLQDPCNINSCILPESAIRRMNDSQFVPSSGDILCSASPVNFKKDLSAYREHSVTNGLKENSSVKLPSELQPRQSLERVPHHPELSVDITLTETGIVKEEFSTDCLNGEDVAPNASQRLGSCCEVVTHCQNEKINFGDTGRIAEGSANQNRIEVELLGDGHNIKEINERQLSTEATNSKEDLAGCTVHTISATSWIKSKPSDLLPSDTNVDGCQPKTSTLEKSRNVSCISTSRVISAVDKSTVEDVTQFGFMKSPDVDLEHLWGTKGDDIKQGSPFLPFSRSSVCPLGKGHSTPEKASIGEPESENIESVNSFEEDCKGERIGMDCLKHTATAENSSYLPDLVNDIALVRALTQHSTALESLQKMEENNSLLYE</sequence>
<dbReference type="AlphaFoldDB" id="A0A091KJW0"/>
<organism evidence="1 2">
    <name type="scientific">Colius striatus</name>
    <name type="common">Speckled mousebird</name>
    <dbReference type="NCBI Taxonomy" id="57412"/>
    <lineage>
        <taxon>Eukaryota</taxon>
        <taxon>Metazoa</taxon>
        <taxon>Chordata</taxon>
        <taxon>Craniata</taxon>
        <taxon>Vertebrata</taxon>
        <taxon>Euteleostomi</taxon>
        <taxon>Archelosauria</taxon>
        <taxon>Archosauria</taxon>
        <taxon>Dinosauria</taxon>
        <taxon>Saurischia</taxon>
        <taxon>Theropoda</taxon>
        <taxon>Coelurosauria</taxon>
        <taxon>Aves</taxon>
        <taxon>Neognathae</taxon>
        <taxon>Neoaves</taxon>
        <taxon>Telluraves</taxon>
        <taxon>Coraciimorphae</taxon>
        <taxon>Coliiformes</taxon>
        <taxon>Coliidae</taxon>
        <taxon>Colius</taxon>
    </lineage>
</organism>
<dbReference type="Proteomes" id="UP000053615">
    <property type="component" value="Unassembled WGS sequence"/>
</dbReference>
<reference evidence="1 2" key="1">
    <citation type="submission" date="2014-04" db="EMBL/GenBank/DDBJ databases">
        <title>Genome evolution of avian class.</title>
        <authorList>
            <person name="Zhang G."/>
            <person name="Li C."/>
        </authorList>
    </citation>
    <scope>NUCLEOTIDE SEQUENCE [LARGE SCALE GENOMIC DNA]</scope>
    <source>
        <strain evidence="1">BGI_N325</strain>
    </source>
</reference>
<proteinExistence type="predicted"/>
<protein>
    <submittedName>
        <fullName evidence="1">Uncharacterized protein C4orf21</fullName>
    </submittedName>
</protein>
<evidence type="ECO:0000313" key="1">
    <source>
        <dbReference type="EMBL" id="KFP28089.1"/>
    </source>
</evidence>